<evidence type="ECO:0000313" key="1">
    <source>
        <dbReference type="EMBL" id="SOQ50060.1"/>
    </source>
</evidence>
<sequence length="194" mass="22226">MYSCKPTFHHFVLKSHVIGGEPIAIWTGHNSRLREIFENPKKSPVIFCPTRELNPRPLVRQSHLRPLDQRGSKKYNYAYHIVSPSDHHRWGPSNSSDRSSKIDHKHILTPGAADYLAGLPGLRLEKQDSTAESNTVEVPGAHTQYRAYQHITAPPLLIQIQYKYQALIHSTEATDISLMKTNLNKIQIFYRLHC</sequence>
<proteinExistence type="predicted"/>
<protein>
    <submittedName>
        <fullName evidence="1">SFRICE_004190</fullName>
    </submittedName>
</protein>
<name>A0A2H1WAI3_SPOFR</name>
<gene>
    <name evidence="1" type="ORF">SFRICE_004190</name>
</gene>
<accession>A0A2H1WAI3</accession>
<dbReference type="EMBL" id="ODYU01007362">
    <property type="protein sequence ID" value="SOQ50060.1"/>
    <property type="molecule type" value="Genomic_DNA"/>
</dbReference>
<reference evidence="1" key="1">
    <citation type="submission" date="2016-07" db="EMBL/GenBank/DDBJ databases">
        <authorList>
            <person name="Bretaudeau A."/>
        </authorList>
    </citation>
    <scope>NUCLEOTIDE SEQUENCE</scope>
    <source>
        <strain evidence="1">Rice</strain>
        <tissue evidence="1">Whole body</tissue>
    </source>
</reference>
<dbReference type="AlphaFoldDB" id="A0A2H1WAI3"/>
<organism evidence="1">
    <name type="scientific">Spodoptera frugiperda</name>
    <name type="common">Fall armyworm</name>
    <dbReference type="NCBI Taxonomy" id="7108"/>
    <lineage>
        <taxon>Eukaryota</taxon>
        <taxon>Metazoa</taxon>
        <taxon>Ecdysozoa</taxon>
        <taxon>Arthropoda</taxon>
        <taxon>Hexapoda</taxon>
        <taxon>Insecta</taxon>
        <taxon>Pterygota</taxon>
        <taxon>Neoptera</taxon>
        <taxon>Endopterygota</taxon>
        <taxon>Lepidoptera</taxon>
        <taxon>Glossata</taxon>
        <taxon>Ditrysia</taxon>
        <taxon>Noctuoidea</taxon>
        <taxon>Noctuidae</taxon>
        <taxon>Amphipyrinae</taxon>
        <taxon>Spodoptera</taxon>
    </lineage>
</organism>